<keyword evidence="1" id="KW-1133">Transmembrane helix</keyword>
<dbReference type="Proteomes" id="UP000013024">
    <property type="component" value="Unassembled WGS sequence"/>
</dbReference>
<evidence type="ECO:0000313" key="3">
    <source>
        <dbReference type="Proteomes" id="UP000013024"/>
    </source>
</evidence>
<keyword evidence="1" id="KW-0812">Transmembrane</keyword>
<reference evidence="2 3" key="1">
    <citation type="submission" date="2013-02" db="EMBL/GenBank/DDBJ databases">
        <title>The Genome Sequence of Acinetobacter calcoaceticus CIP 81.8.</title>
        <authorList>
            <consortium name="The Broad Institute Genome Sequencing Platform"/>
            <consortium name="The Broad Institute Genome Sequencing Center for Infectious Disease"/>
            <person name="Cerqueira G."/>
            <person name="Feldgarden M."/>
            <person name="Courvalin P."/>
            <person name="Perichon B."/>
            <person name="Grillot-Courvalin C."/>
            <person name="Clermont D."/>
            <person name="Rocha E."/>
            <person name="Yoon E.-J."/>
            <person name="Nemec A."/>
            <person name="Walker B."/>
            <person name="Young S.K."/>
            <person name="Zeng Q."/>
            <person name="Gargeya S."/>
            <person name="Fitzgerald M."/>
            <person name="Haas B."/>
            <person name="Abouelleil A."/>
            <person name="Alvarado L."/>
            <person name="Arachchi H.M."/>
            <person name="Berlin A.M."/>
            <person name="Chapman S.B."/>
            <person name="Dewar J."/>
            <person name="Goldberg J."/>
            <person name="Griggs A."/>
            <person name="Gujja S."/>
            <person name="Hansen M."/>
            <person name="Howarth C."/>
            <person name="Imamovic A."/>
            <person name="Larimer J."/>
            <person name="McCowan C."/>
            <person name="Murphy C."/>
            <person name="Neiman D."/>
            <person name="Pearson M."/>
            <person name="Priest M."/>
            <person name="Roberts A."/>
            <person name="Saif S."/>
            <person name="Shea T."/>
            <person name="Sisk P."/>
            <person name="Sykes S."/>
            <person name="Wortman J."/>
            <person name="Nusbaum C."/>
            <person name="Birren B."/>
        </authorList>
    </citation>
    <scope>NUCLEOTIDE SEQUENCE [LARGE SCALE GENOMIC DNA]</scope>
    <source>
        <strain evidence="2 3">CIP 81.8</strain>
    </source>
</reference>
<keyword evidence="1" id="KW-0472">Membrane</keyword>
<dbReference type="Pfam" id="PF07759">
    <property type="entry name" value="DUF1615"/>
    <property type="match status" value="1"/>
</dbReference>
<proteinExistence type="predicted"/>
<gene>
    <name evidence="2" type="ORF">F936_01177</name>
</gene>
<accession>A0ABN0K9I9</accession>
<evidence type="ECO:0008006" key="4">
    <source>
        <dbReference type="Google" id="ProtNLM"/>
    </source>
</evidence>
<protein>
    <recommendedName>
        <fullName evidence="4">DUF1615 domain-containing protein</fullName>
    </recommendedName>
</protein>
<name>A0ABN0K9I9_ACICA</name>
<comment type="caution">
    <text evidence="2">The sequence shown here is derived from an EMBL/GenBank/DDBJ whole genome shotgun (WGS) entry which is preliminary data.</text>
</comment>
<organism evidence="2 3">
    <name type="scientific">Acinetobacter calcoaceticus DSM 30006 = CIP 81.8</name>
    <dbReference type="NCBI Taxonomy" id="981331"/>
    <lineage>
        <taxon>Bacteria</taxon>
        <taxon>Pseudomonadati</taxon>
        <taxon>Pseudomonadota</taxon>
        <taxon>Gammaproteobacteria</taxon>
        <taxon>Moraxellales</taxon>
        <taxon>Moraxellaceae</taxon>
        <taxon>Acinetobacter</taxon>
        <taxon>Acinetobacter calcoaceticus/baumannii complex</taxon>
    </lineage>
</organism>
<evidence type="ECO:0000256" key="1">
    <source>
        <dbReference type="SAM" id="Phobius"/>
    </source>
</evidence>
<sequence length="424" mass="48263">MINIVYFIRLIGSSFYAGAFLAMNKPLSSRFLLKSFGMVTVCMSLAACGDKAWWSNNDEPELESQHIKRLIPSRVNDRESWAKDIDDIMQELDIAQTKTNVCSIIAVVDQESNFVADPSVPGLGTKAVQEVNTRLQEKFEAKLGQKIGGTVAGYFEEVLKTQPSPDDNYMSRMRKVKTERELDLLYREIFDFMAKHYHVSALTGAAKLVGQDIGEKMNPITTLGSMQVHINYAKANKRSSMNIAELRNDLYTEYGGLYYGIHRLMVYPANYDKAIYRFADYNSGMYSSRNAAFQSMLNDLTDSEVSLDGDLLLYTKDGDPRPTQSQSEKELITVFAKNNVLVTPRQIRDDLKLEKEKKFESTQTYIALTKLYKAKTGKEPIYAIMPQVIISGPKLSRDYNTNWFATRVNGRYETCMQRAKRIRL</sequence>
<dbReference type="InterPro" id="IPR011673">
    <property type="entry name" value="DUF1615"/>
</dbReference>
<evidence type="ECO:0000313" key="2">
    <source>
        <dbReference type="EMBL" id="ENW00603.1"/>
    </source>
</evidence>
<dbReference type="EMBL" id="APQI01000003">
    <property type="protein sequence ID" value="ENW00603.1"/>
    <property type="molecule type" value="Genomic_DNA"/>
</dbReference>
<keyword evidence="3" id="KW-1185">Reference proteome</keyword>
<feature type="transmembrane region" description="Helical" evidence="1">
    <location>
        <begin position="6"/>
        <end position="23"/>
    </location>
</feature>